<dbReference type="Pfam" id="PF05299">
    <property type="entry name" value="Peptidase_M61"/>
    <property type="match status" value="1"/>
</dbReference>
<dbReference type="EMBL" id="AY281355">
    <property type="protein sequence ID" value="AAP58549.1"/>
    <property type="molecule type" value="Genomic_DNA"/>
</dbReference>
<dbReference type="InterPro" id="IPR024191">
    <property type="entry name" value="Peptidase_M61"/>
</dbReference>
<name>Q7X315_9BACT</name>
<feature type="domain" description="Peptidase M61 catalytic" evidence="2">
    <location>
        <begin position="323"/>
        <end position="412"/>
    </location>
</feature>
<dbReference type="PIRSF" id="PIRSF016493">
    <property type="entry name" value="Glycyl_aminpptds"/>
    <property type="match status" value="1"/>
</dbReference>
<dbReference type="AlphaFoldDB" id="Q7X315"/>
<keyword evidence="1" id="KW-0812">Transmembrane</keyword>
<proteinExistence type="predicted"/>
<feature type="transmembrane region" description="Helical" evidence="1">
    <location>
        <begin position="47"/>
        <end position="66"/>
    </location>
</feature>
<evidence type="ECO:0000259" key="2">
    <source>
        <dbReference type="Pfam" id="PF05299"/>
    </source>
</evidence>
<dbReference type="SUPFAM" id="SSF55486">
    <property type="entry name" value="Metalloproteases ('zincins'), catalytic domain"/>
    <property type="match status" value="1"/>
</dbReference>
<reference evidence="3" key="1">
    <citation type="journal article" date="2003" name="Mol. Microbiol.">
        <title>Acidobacteria form a coherent but highly diverse group within the bacterial domain: evidence from environmental genomics.</title>
        <authorList>
            <person name="Quaiser A."/>
            <person name="Ochsenreiter T."/>
            <person name="Lanz C."/>
            <person name="Schuster S.C."/>
            <person name="Treusch A.H."/>
            <person name="Eck J."/>
            <person name="Schleper C."/>
        </authorList>
    </citation>
    <scope>NUCLEOTIDE SEQUENCE</scope>
</reference>
<accession>Q7X315</accession>
<dbReference type="Gene3D" id="1.10.390.10">
    <property type="entry name" value="Neutral Protease Domain 2"/>
    <property type="match status" value="1"/>
</dbReference>
<protein>
    <recommendedName>
        <fullName evidence="2">Peptidase M61 catalytic domain-containing protein</fullName>
    </recommendedName>
</protein>
<keyword evidence="1" id="KW-1133">Transmembrane helix</keyword>
<evidence type="ECO:0000256" key="1">
    <source>
        <dbReference type="SAM" id="Phobius"/>
    </source>
</evidence>
<organism evidence="3">
    <name type="scientific">uncultured Acidobacteriota bacterium</name>
    <dbReference type="NCBI Taxonomy" id="171953"/>
    <lineage>
        <taxon>Bacteria</taxon>
        <taxon>Pseudomonadati</taxon>
        <taxon>Acidobacteriota</taxon>
        <taxon>environmental samples</taxon>
    </lineage>
</organism>
<sequence length="519" mass="58513">MPSSTVKEHSAHFPSPKAAFRQSYILAGHRSLVGASLARIRSSRNGICALLALFFVCAISVTAQTLKARISVVSSDPAKVRVDLEFPAPATKISIRNSYGGALGLAERIELIEGTRQAQQVEVRKKAPGEFDATEKFDRISYYVNATQPLRPGQLAQISWLDSQQGLLLLSDLIPYLVEGIKVSSAEVELNLPAGWSVESNAVRINAQTFVTRDVDKAVFVLAPKLRRIEFRGPAPKYSLINVGKWPFSEKDAVKLIQRFLDEYERVTEFKIKDGATVMLLPFPGDVGPENWSAETRGDTVVLFVGNKEKKKRVLSRLGIALSHELFHLWVPNSLDLEGDYDWFFEGFTLYQALRSDLRLGLISFENYLQTIARLYESYRVSPDRDRMSLIEASERRWSSGTSSVYEKGMLVAFMYDLMLKDSSNCAGSFNSLYRELFRLPPARHRNANETIISLLNGRVESRNLTAKYVEGKEPIDLERFLSAYALELRTEKGKGTLRSKKEATQEQRKFFRCIEKGD</sequence>
<keyword evidence="1" id="KW-0472">Membrane</keyword>
<evidence type="ECO:0000313" key="3">
    <source>
        <dbReference type="EMBL" id="AAP58549.1"/>
    </source>
</evidence>
<dbReference type="InterPro" id="IPR007963">
    <property type="entry name" value="Peptidase_M61_catalytic"/>
</dbReference>
<dbReference type="InterPro" id="IPR027268">
    <property type="entry name" value="Peptidase_M4/M1_CTD_sf"/>
</dbReference>